<dbReference type="InterPro" id="IPR011650">
    <property type="entry name" value="Peptidase_M20_dimer"/>
</dbReference>
<keyword evidence="2" id="KW-0378">Hydrolase</keyword>
<name>A0A370G909_GLULI</name>
<dbReference type="GO" id="GO:0008777">
    <property type="term" value="F:acetylornithine deacetylase activity"/>
    <property type="evidence" value="ECO:0007669"/>
    <property type="project" value="TreeGrafter"/>
</dbReference>
<dbReference type="GO" id="GO:0006526">
    <property type="term" value="P:L-arginine biosynthetic process"/>
    <property type="evidence" value="ECO:0007669"/>
    <property type="project" value="TreeGrafter"/>
</dbReference>
<keyword evidence="7" id="KW-1185">Reference proteome</keyword>
<feature type="domain" description="Peptidase M20 dimerisation" evidence="4">
    <location>
        <begin position="173"/>
        <end position="279"/>
    </location>
</feature>
<evidence type="ECO:0000256" key="2">
    <source>
        <dbReference type="ARBA" id="ARBA00022801"/>
    </source>
</evidence>
<proteinExistence type="predicted"/>
<keyword evidence="1" id="KW-0479">Metal-binding</keyword>
<comment type="caution">
    <text evidence="6">The sequence shown here is derived from an EMBL/GenBank/DDBJ whole genome shotgun (WGS) entry which is preliminary data.</text>
</comment>
<dbReference type="Pfam" id="PF07687">
    <property type="entry name" value="M20_dimer"/>
    <property type="match status" value="1"/>
</dbReference>
<dbReference type="InterPro" id="IPR002933">
    <property type="entry name" value="Peptidase_M20"/>
</dbReference>
<dbReference type="OrthoDB" id="9809784at2"/>
<reference evidence="5 8" key="2">
    <citation type="submission" date="2020-04" db="EMBL/GenBank/DDBJ databases">
        <title>Description of novel Gluconacetobacter.</title>
        <authorList>
            <person name="Sombolestani A."/>
        </authorList>
    </citation>
    <scope>NUCLEOTIDE SEQUENCE [LARGE SCALE GENOMIC DNA]</scope>
    <source>
        <strain evidence="5 8">LMG 1382</strain>
    </source>
</reference>
<evidence type="ECO:0000256" key="1">
    <source>
        <dbReference type="ARBA" id="ARBA00022723"/>
    </source>
</evidence>
<evidence type="ECO:0000313" key="6">
    <source>
        <dbReference type="EMBL" id="RDI39449.1"/>
    </source>
</evidence>
<evidence type="ECO:0000256" key="3">
    <source>
        <dbReference type="ARBA" id="ARBA00023285"/>
    </source>
</evidence>
<dbReference type="Gene3D" id="3.30.70.360">
    <property type="match status" value="1"/>
</dbReference>
<dbReference type="SUPFAM" id="SSF53187">
    <property type="entry name" value="Zn-dependent exopeptidases"/>
    <property type="match status" value="1"/>
</dbReference>
<organism evidence="6 7">
    <name type="scientific">Gluconacetobacter liquefaciens</name>
    <name type="common">Acetobacter liquefaciens</name>
    <dbReference type="NCBI Taxonomy" id="89584"/>
    <lineage>
        <taxon>Bacteria</taxon>
        <taxon>Pseudomonadati</taxon>
        <taxon>Pseudomonadota</taxon>
        <taxon>Alphaproteobacteria</taxon>
        <taxon>Acetobacterales</taxon>
        <taxon>Acetobacteraceae</taxon>
        <taxon>Gluconacetobacter</taxon>
    </lineage>
</organism>
<dbReference type="AlphaFoldDB" id="A0A370G909"/>
<dbReference type="EMBL" id="QQAW01000002">
    <property type="protein sequence ID" value="RDI39449.1"/>
    <property type="molecule type" value="Genomic_DNA"/>
</dbReference>
<accession>A0A370G909</accession>
<evidence type="ECO:0000259" key="4">
    <source>
        <dbReference type="Pfam" id="PF07687"/>
    </source>
</evidence>
<evidence type="ECO:0000313" key="8">
    <source>
        <dbReference type="Proteomes" id="UP000562982"/>
    </source>
</evidence>
<dbReference type="Proteomes" id="UP000562982">
    <property type="component" value="Unassembled WGS sequence"/>
</dbReference>
<evidence type="ECO:0000313" key="7">
    <source>
        <dbReference type="Proteomes" id="UP000254958"/>
    </source>
</evidence>
<gene>
    <name evidence="6" type="ORF">C7453_102237</name>
    <name evidence="5" type="ORF">HLH32_04465</name>
</gene>
<dbReference type="CDD" id="cd08659">
    <property type="entry name" value="M20_ArgE_DapE-like"/>
    <property type="match status" value="1"/>
</dbReference>
<dbReference type="InterPro" id="IPR050072">
    <property type="entry name" value="Peptidase_M20A"/>
</dbReference>
<dbReference type="Proteomes" id="UP000254958">
    <property type="component" value="Unassembled WGS sequence"/>
</dbReference>
<evidence type="ECO:0000313" key="5">
    <source>
        <dbReference type="EMBL" id="MBB2185643.1"/>
    </source>
</evidence>
<keyword evidence="3" id="KW-0170">Cobalt</keyword>
<dbReference type="PANTHER" id="PTHR43808:SF31">
    <property type="entry name" value="N-ACETYL-L-CITRULLINE DEACETYLASE"/>
    <property type="match status" value="1"/>
</dbReference>
<protein>
    <submittedName>
        <fullName evidence="6">Acetylornithine deacetylase</fullName>
    </submittedName>
    <submittedName>
        <fullName evidence="5">M20 family metallopeptidase</fullName>
    </submittedName>
</protein>
<sequence>MSCSPDINRLVSDLAEMIAMPSENPPGHETEVARFVARELEPLGFEIAIAEYAPDRPNISATLRNGPGPVFAFNTHMDTVPVGSGWTHEALRMTREGERLYGRGACDCKGSLASMLEAARILATSRAAWSGTLIAVFVADEEVSSQGARFYTRDCPAIDFAIIGEPTSNAVFTAHKGSLRPIVLVEGVTAHSGTPELGRNAIYDAGRLMARIEAHHGGVIRHITHPLVGNASLCVTRIGGGKADNVVPDACELLLDRRLVPGEDEEAAKTDILALLERARQEEGIVAKVIGYKPTTGGATQTAPDAPLSVAALAAASAADIARPGPFGFQGACDLVHFREAGASGVVIGPGDLANAHKPDEFVTIGELADATCIYVDIVCRLMPPVVKG</sequence>
<dbReference type="Gene3D" id="3.40.630.10">
    <property type="entry name" value="Zn peptidases"/>
    <property type="match status" value="1"/>
</dbReference>
<dbReference type="GO" id="GO:0046872">
    <property type="term" value="F:metal ion binding"/>
    <property type="evidence" value="ECO:0007669"/>
    <property type="project" value="UniProtKB-KW"/>
</dbReference>
<dbReference type="PANTHER" id="PTHR43808">
    <property type="entry name" value="ACETYLORNITHINE DEACETYLASE"/>
    <property type="match status" value="1"/>
</dbReference>
<dbReference type="Pfam" id="PF01546">
    <property type="entry name" value="Peptidase_M20"/>
    <property type="match status" value="1"/>
</dbReference>
<dbReference type="EMBL" id="JABEQI010000002">
    <property type="protein sequence ID" value="MBB2185643.1"/>
    <property type="molecule type" value="Genomic_DNA"/>
</dbReference>
<dbReference type="RefSeq" id="WP_114726325.1">
    <property type="nucleotide sequence ID" value="NZ_BJMI01000001.1"/>
</dbReference>
<dbReference type="InterPro" id="IPR036264">
    <property type="entry name" value="Bact_exopeptidase_dim_dom"/>
</dbReference>
<dbReference type="SUPFAM" id="SSF55031">
    <property type="entry name" value="Bacterial exopeptidase dimerisation domain"/>
    <property type="match status" value="1"/>
</dbReference>
<reference evidence="6 7" key="1">
    <citation type="submission" date="2018-07" db="EMBL/GenBank/DDBJ databases">
        <title>Genomic Encyclopedia of Type Strains, Phase IV (KMG-IV): sequencing the most valuable type-strain genomes for metagenomic binning, comparative biology and taxonomic classification.</title>
        <authorList>
            <person name="Goeker M."/>
        </authorList>
    </citation>
    <scope>NUCLEOTIDE SEQUENCE [LARGE SCALE GENOMIC DNA]</scope>
    <source>
        <strain evidence="6 7">DSM 5603</strain>
    </source>
</reference>